<keyword evidence="2 5" id="KW-0812">Transmembrane</keyword>
<evidence type="ECO:0000256" key="5">
    <source>
        <dbReference type="SAM" id="Phobius"/>
    </source>
</evidence>
<keyword evidence="7" id="KW-1185">Reference proteome</keyword>
<reference evidence="6" key="3">
    <citation type="submission" date="2023-05" db="EMBL/GenBank/DDBJ databases">
        <authorList>
            <person name="Smith C.H."/>
        </authorList>
    </citation>
    <scope>NUCLEOTIDE SEQUENCE</scope>
    <source>
        <strain evidence="6">CHS0354</strain>
        <tissue evidence="6">Mantle</tissue>
    </source>
</reference>
<reference evidence="6" key="1">
    <citation type="journal article" date="2021" name="Genome Biol. Evol.">
        <title>A High-Quality Reference Genome for a Parasitic Bivalve with Doubly Uniparental Inheritance (Bivalvia: Unionida).</title>
        <authorList>
            <person name="Smith C.H."/>
        </authorList>
    </citation>
    <scope>NUCLEOTIDE SEQUENCE</scope>
    <source>
        <strain evidence="6">CHS0354</strain>
    </source>
</reference>
<dbReference type="Gene3D" id="1.20.140.150">
    <property type="match status" value="1"/>
</dbReference>
<comment type="subcellular location">
    <subcellularLocation>
        <location evidence="1">Membrane</location>
        <topology evidence="1">Multi-pass membrane protein</topology>
    </subcellularLocation>
</comment>
<dbReference type="AlphaFoldDB" id="A0AAE0RUK9"/>
<dbReference type="InterPro" id="IPR017974">
    <property type="entry name" value="Claudin_CS"/>
</dbReference>
<dbReference type="PROSITE" id="PS01346">
    <property type="entry name" value="CLAUDIN"/>
    <property type="match status" value="1"/>
</dbReference>
<evidence type="ECO:0000256" key="2">
    <source>
        <dbReference type="ARBA" id="ARBA00022692"/>
    </source>
</evidence>
<name>A0AAE0RUK9_9BIVA</name>
<comment type="caution">
    <text evidence="6">The sequence shown here is derived from an EMBL/GenBank/DDBJ whole genome shotgun (WGS) entry which is preliminary data.</text>
</comment>
<dbReference type="GO" id="GO:0016020">
    <property type="term" value="C:membrane"/>
    <property type="evidence" value="ECO:0007669"/>
    <property type="project" value="UniProtKB-SubCell"/>
</dbReference>
<evidence type="ECO:0000313" key="6">
    <source>
        <dbReference type="EMBL" id="KAK3579814.1"/>
    </source>
</evidence>
<evidence type="ECO:0000256" key="4">
    <source>
        <dbReference type="ARBA" id="ARBA00023136"/>
    </source>
</evidence>
<evidence type="ECO:0000313" key="7">
    <source>
        <dbReference type="Proteomes" id="UP001195483"/>
    </source>
</evidence>
<proteinExistence type="predicted"/>
<dbReference type="Proteomes" id="UP001195483">
    <property type="component" value="Unassembled WGS sequence"/>
</dbReference>
<feature type="transmembrane region" description="Helical" evidence="5">
    <location>
        <begin position="105"/>
        <end position="125"/>
    </location>
</feature>
<evidence type="ECO:0000256" key="1">
    <source>
        <dbReference type="ARBA" id="ARBA00004141"/>
    </source>
</evidence>
<keyword evidence="4 5" id="KW-0472">Membrane</keyword>
<sequence>MTSTLVNCIVVCYELRIYIALSWGIVALVLNGHSINMPEWVFYQTNEDFRYSVGLWKNCTSKLDAVFDCVYISNAPGISQLVGDVAFAVKYTDLGINNGHLSSCFFMTVVSSISLLLTAAFLYLIKKTNVQNNYDTLSTQDVICQENIK</sequence>
<evidence type="ECO:0000256" key="3">
    <source>
        <dbReference type="ARBA" id="ARBA00022989"/>
    </source>
</evidence>
<accession>A0AAE0RUK9</accession>
<reference evidence="6" key="2">
    <citation type="journal article" date="2021" name="Genome Biol. Evol.">
        <title>Developing a high-quality reference genome for a parasitic bivalve with doubly uniparental inheritance (Bivalvia: Unionida).</title>
        <authorList>
            <person name="Smith C.H."/>
        </authorList>
    </citation>
    <scope>NUCLEOTIDE SEQUENCE</scope>
    <source>
        <strain evidence="6">CHS0354</strain>
        <tissue evidence="6">Mantle</tissue>
    </source>
</reference>
<gene>
    <name evidence="6" type="ORF">CHS0354_021005</name>
</gene>
<organism evidence="6 7">
    <name type="scientific">Potamilus streckersoni</name>
    <dbReference type="NCBI Taxonomy" id="2493646"/>
    <lineage>
        <taxon>Eukaryota</taxon>
        <taxon>Metazoa</taxon>
        <taxon>Spiralia</taxon>
        <taxon>Lophotrochozoa</taxon>
        <taxon>Mollusca</taxon>
        <taxon>Bivalvia</taxon>
        <taxon>Autobranchia</taxon>
        <taxon>Heteroconchia</taxon>
        <taxon>Palaeoheterodonta</taxon>
        <taxon>Unionida</taxon>
        <taxon>Unionoidea</taxon>
        <taxon>Unionidae</taxon>
        <taxon>Ambleminae</taxon>
        <taxon>Lampsilini</taxon>
        <taxon>Potamilus</taxon>
    </lineage>
</organism>
<keyword evidence="3 5" id="KW-1133">Transmembrane helix</keyword>
<dbReference type="EMBL" id="JAEAOA010001287">
    <property type="protein sequence ID" value="KAK3579814.1"/>
    <property type="molecule type" value="Genomic_DNA"/>
</dbReference>
<protein>
    <submittedName>
        <fullName evidence="6">Uncharacterized protein</fullName>
    </submittedName>
</protein>